<keyword evidence="6 8" id="KW-1133">Transmembrane helix</keyword>
<dbReference type="InterPro" id="IPR050297">
    <property type="entry name" value="LipidA_mod_glycosyltrf_83"/>
</dbReference>
<evidence type="ECO:0000256" key="2">
    <source>
        <dbReference type="ARBA" id="ARBA00022475"/>
    </source>
</evidence>
<feature type="transmembrane region" description="Helical" evidence="8">
    <location>
        <begin position="141"/>
        <end position="159"/>
    </location>
</feature>
<feature type="domain" description="ArnT-like N-terminal" evidence="9">
    <location>
        <begin position="39"/>
        <end position="211"/>
    </location>
</feature>
<reference evidence="10 11" key="1">
    <citation type="submission" date="2019-10" db="EMBL/GenBank/DDBJ databases">
        <title>Pseudomonas dajingensis sp. nov., isolated from the profound head ulcers of farmed Murray cod (Maccullochella peelii peelii).</title>
        <authorList>
            <person name="Liu Y."/>
        </authorList>
    </citation>
    <scope>NUCLEOTIDE SEQUENCE [LARGE SCALE GENOMIC DNA]</scope>
    <source>
        <strain evidence="10 11">MC042</strain>
    </source>
</reference>
<keyword evidence="2" id="KW-1003">Cell membrane</keyword>
<keyword evidence="5 8" id="KW-0812">Transmembrane</keyword>
<protein>
    <submittedName>
        <fullName evidence="10">Phospholipid carrier-dependent glycosyltransferase</fullName>
    </submittedName>
</protein>
<dbReference type="GO" id="GO:0000030">
    <property type="term" value="F:mannosyltransferase activity"/>
    <property type="evidence" value="ECO:0007669"/>
    <property type="project" value="InterPro"/>
</dbReference>
<dbReference type="GO" id="GO:0006493">
    <property type="term" value="P:protein O-linked glycosylation"/>
    <property type="evidence" value="ECO:0007669"/>
    <property type="project" value="InterPro"/>
</dbReference>
<feature type="transmembrane region" description="Helical" evidence="8">
    <location>
        <begin position="410"/>
        <end position="428"/>
    </location>
</feature>
<feature type="transmembrane region" description="Helical" evidence="8">
    <location>
        <begin position="207"/>
        <end position="229"/>
    </location>
</feature>
<evidence type="ECO:0000313" key="11">
    <source>
        <dbReference type="Proteomes" id="UP000486534"/>
    </source>
</evidence>
<dbReference type="InterPro" id="IPR003342">
    <property type="entry name" value="ArnT-like_N"/>
</dbReference>
<evidence type="ECO:0000256" key="6">
    <source>
        <dbReference type="ARBA" id="ARBA00022989"/>
    </source>
</evidence>
<organism evidence="10 11">
    <name type="scientific">Pseudomonas piscis</name>
    <dbReference type="NCBI Taxonomy" id="2614538"/>
    <lineage>
        <taxon>Bacteria</taxon>
        <taxon>Pseudomonadati</taxon>
        <taxon>Pseudomonadota</taxon>
        <taxon>Gammaproteobacteria</taxon>
        <taxon>Pseudomonadales</taxon>
        <taxon>Pseudomonadaceae</taxon>
        <taxon>Pseudomonas</taxon>
    </lineage>
</organism>
<dbReference type="Pfam" id="PF02366">
    <property type="entry name" value="PMT"/>
    <property type="match status" value="1"/>
</dbReference>
<feature type="transmembrane region" description="Helical" evidence="8">
    <location>
        <begin position="353"/>
        <end position="372"/>
    </location>
</feature>
<comment type="caution">
    <text evidence="10">The sequence shown here is derived from an EMBL/GenBank/DDBJ whole genome shotgun (WGS) entry which is preliminary data.</text>
</comment>
<dbReference type="AlphaFoldDB" id="A0A7X1PNS4"/>
<dbReference type="PANTHER" id="PTHR33908">
    <property type="entry name" value="MANNOSYLTRANSFERASE YKCB-RELATED"/>
    <property type="match status" value="1"/>
</dbReference>
<feature type="transmembrane region" description="Helical" evidence="8">
    <location>
        <begin position="171"/>
        <end position="200"/>
    </location>
</feature>
<feature type="transmembrane region" description="Helical" evidence="8">
    <location>
        <begin position="90"/>
        <end position="111"/>
    </location>
</feature>
<evidence type="ECO:0000256" key="8">
    <source>
        <dbReference type="SAM" id="Phobius"/>
    </source>
</evidence>
<keyword evidence="7 8" id="KW-0472">Membrane</keyword>
<name>A0A7X1PNS4_9PSED</name>
<feature type="transmembrane region" description="Helical" evidence="8">
    <location>
        <begin position="384"/>
        <end position="403"/>
    </location>
</feature>
<evidence type="ECO:0000256" key="3">
    <source>
        <dbReference type="ARBA" id="ARBA00022676"/>
    </source>
</evidence>
<keyword evidence="4 10" id="KW-0808">Transferase</keyword>
<evidence type="ECO:0000259" key="9">
    <source>
        <dbReference type="Pfam" id="PF02366"/>
    </source>
</evidence>
<evidence type="ECO:0000256" key="4">
    <source>
        <dbReference type="ARBA" id="ARBA00022679"/>
    </source>
</evidence>
<proteinExistence type="predicted"/>
<evidence type="ECO:0000256" key="5">
    <source>
        <dbReference type="ARBA" id="ARBA00022692"/>
    </source>
</evidence>
<feature type="transmembrane region" description="Helical" evidence="8">
    <location>
        <begin position="322"/>
        <end position="341"/>
    </location>
</feature>
<dbReference type="RefSeq" id="WP_152897750.1">
    <property type="nucleotide sequence ID" value="NZ_WHUV01000002.1"/>
</dbReference>
<dbReference type="GO" id="GO:0005886">
    <property type="term" value="C:plasma membrane"/>
    <property type="evidence" value="ECO:0007669"/>
    <property type="project" value="UniProtKB-SubCell"/>
</dbReference>
<feature type="transmembrane region" description="Helical" evidence="8">
    <location>
        <begin position="12"/>
        <end position="31"/>
    </location>
</feature>
<feature type="transmembrane region" description="Helical" evidence="8">
    <location>
        <begin position="267"/>
        <end position="287"/>
    </location>
</feature>
<dbReference type="PANTHER" id="PTHR33908:SF3">
    <property type="entry name" value="UNDECAPRENYL PHOSPHATE-ALPHA-4-AMINO-4-DEOXY-L-ARABINOSE ARABINOSYL TRANSFERASE"/>
    <property type="match status" value="1"/>
</dbReference>
<gene>
    <name evidence="10" type="ORF">GDH07_12765</name>
</gene>
<keyword evidence="3" id="KW-0328">Glycosyltransferase</keyword>
<evidence type="ECO:0000313" key="10">
    <source>
        <dbReference type="EMBL" id="MQA54183.1"/>
    </source>
</evidence>
<dbReference type="Proteomes" id="UP000486534">
    <property type="component" value="Unassembled WGS sequence"/>
</dbReference>
<dbReference type="EMBL" id="WHUV01000002">
    <property type="protein sequence ID" value="MQA54183.1"/>
    <property type="molecule type" value="Genomic_DNA"/>
</dbReference>
<evidence type="ECO:0000256" key="1">
    <source>
        <dbReference type="ARBA" id="ARBA00004651"/>
    </source>
</evidence>
<feature type="transmembrane region" description="Helical" evidence="8">
    <location>
        <begin position="299"/>
        <end position="316"/>
    </location>
</feature>
<accession>A0A7X1PNS4</accession>
<dbReference type="GO" id="GO:0009103">
    <property type="term" value="P:lipopolysaccharide biosynthetic process"/>
    <property type="evidence" value="ECO:0007669"/>
    <property type="project" value="UniProtKB-ARBA"/>
</dbReference>
<sequence>MSTHSSSPSNTLFWQSLGLGLLTLLLFCTGADHQSAIGFDSRFVLFAKEMLRHGPGFFPTTYGEPYADYTSASTLLVWLFSLPGGQVTSFTAWLPTAIASALTVSLLYRLLAPYSRTWALSSIALLLLSNTFISETRAVSLDQMLAAVSLAVFYLGYAHDHFAAPRRLGSILLLLVLGFAIRGPIGLVIPTGMLCSYYLLAGQWRRLFGFGFSALGLLVLCIALLLWLAKLSGGQGFVDDVIRMQFMGRMDGSEGSSDVLYYFTSSLGNYALAYPLALLAWVAVLVGRSGEPASPALRLLRWSTAAALVVMIGLSIPQAKKARYLLPMLPMVAIIASYPFQAHGGRLMAWLRGLIQGLWLLFPALLMVGLVVLRRKFPDQLTNLTPMLVVLGLLQLLSLALLFKRQWRAVGLAYSAVLAVWACYIGVFEPVQHRLYDTRDFSQAALRLIEEQPAPLVLHRMGKDAKAIKFMVNLDQDLQPRFTDQPTALEQIAGPAWIILDQGDLADLQGSSLAGLKPVLSARFDKNDFVLLHLPGPALPQP</sequence>
<comment type="subcellular location">
    <subcellularLocation>
        <location evidence="1">Cell membrane</location>
        <topology evidence="1">Multi-pass membrane protein</topology>
    </subcellularLocation>
</comment>
<dbReference type="GO" id="GO:0010041">
    <property type="term" value="P:response to iron(III) ion"/>
    <property type="evidence" value="ECO:0007669"/>
    <property type="project" value="TreeGrafter"/>
</dbReference>
<dbReference type="GO" id="GO:0016763">
    <property type="term" value="F:pentosyltransferase activity"/>
    <property type="evidence" value="ECO:0007669"/>
    <property type="project" value="TreeGrafter"/>
</dbReference>
<evidence type="ECO:0000256" key="7">
    <source>
        <dbReference type="ARBA" id="ARBA00023136"/>
    </source>
</evidence>